<feature type="domain" description="Beta-lactamase-related" evidence="1">
    <location>
        <begin position="171"/>
        <end position="444"/>
    </location>
</feature>
<dbReference type="GO" id="GO:0016787">
    <property type="term" value="F:hydrolase activity"/>
    <property type="evidence" value="ECO:0007669"/>
    <property type="project" value="UniProtKB-KW"/>
</dbReference>
<dbReference type="InterPro" id="IPR050789">
    <property type="entry name" value="Diverse_Enzym_Activities"/>
</dbReference>
<organism evidence="2 3">
    <name type="scientific">Shewanella piezotolerans (strain WP3 / JCM 13877)</name>
    <dbReference type="NCBI Taxonomy" id="225849"/>
    <lineage>
        <taxon>Bacteria</taxon>
        <taxon>Pseudomonadati</taxon>
        <taxon>Pseudomonadota</taxon>
        <taxon>Gammaproteobacteria</taxon>
        <taxon>Alteromonadales</taxon>
        <taxon>Shewanellaceae</taxon>
        <taxon>Shewanella</taxon>
    </lineage>
</organism>
<dbReference type="Gene3D" id="3.40.710.10">
    <property type="entry name" value="DD-peptidase/beta-lactamase superfamily"/>
    <property type="match status" value="1"/>
</dbReference>
<proteinExistence type="predicted"/>
<dbReference type="STRING" id="225849.swp_2890"/>
<dbReference type="OrthoDB" id="9814204at2"/>
<protein>
    <submittedName>
        <fullName evidence="2">6-aminohexanoate-dimer hydrolase</fullName>
    </submittedName>
</protein>
<dbReference type="PANTHER" id="PTHR43283">
    <property type="entry name" value="BETA-LACTAMASE-RELATED"/>
    <property type="match status" value="1"/>
</dbReference>
<dbReference type="EMBL" id="CP000472">
    <property type="protein sequence ID" value="ACJ29616.1"/>
    <property type="molecule type" value="Genomic_DNA"/>
</dbReference>
<dbReference type="HOGENOM" id="CLU_030169_1_3_6"/>
<evidence type="ECO:0000313" key="3">
    <source>
        <dbReference type="Proteomes" id="UP000000753"/>
    </source>
</evidence>
<name>B8CPP0_SHEPW</name>
<sequence>MSNYRQYILAFLSFLLFSFNGHANILAEGIWQGAIVEHGEEQRLVVTIKRNKQLLLTAHLDVPDSGWMRIPASITFDTDQIFIDMPTIDASLSGQLLDDGQAIEGQFVWQGEPIPIRLNAIAEAPRASASNYNSKLSNLELAKDFDSIATSNSSDFAALIARAKHFPQLNSILVYSGGQLLTEQYFNQLDKNTTANIKSVNKSLLSILVGIAIEKKFIVDLDERIAQYLPSHKEFRENKLKEQITVRDLLNMRAGLEFNEQPDFQFGQHPIWDSTDWVRAISELKMSGKPGELYSKGTVQTHLLSAVLTKATGMDTLTFANLYLFHPLNITGVVWYKSQKGIYMGGSDMFLTPREMLQIGRLYLNKGMYRQQRIVSEQWIARSLEGDFPTERIAGGDHYGYLWQGFKIAGFDAYKAAGFGGQYIVNVPQLSTSIVTTANPNYLSGGQRNSEEVMQLVTSLVSQIAAKQNVKQL</sequence>
<dbReference type="PANTHER" id="PTHR43283:SF7">
    <property type="entry name" value="BETA-LACTAMASE-RELATED DOMAIN-CONTAINING PROTEIN"/>
    <property type="match status" value="1"/>
</dbReference>
<dbReference type="AlphaFoldDB" id="B8CPP0"/>
<dbReference type="RefSeq" id="WP_020912970.1">
    <property type="nucleotide sequence ID" value="NC_011566.1"/>
</dbReference>
<keyword evidence="3" id="KW-1185">Reference proteome</keyword>
<reference evidence="2 3" key="1">
    <citation type="journal article" date="2008" name="PLoS ONE">
        <title>Environmental adaptation: genomic analysis of the piezotolerant and psychrotolerant deep-sea iron reducing bacterium Shewanella piezotolerans WP3.</title>
        <authorList>
            <person name="Wang F."/>
            <person name="Wang J."/>
            <person name="Jian H."/>
            <person name="Zhang B."/>
            <person name="Li S."/>
            <person name="Wang F."/>
            <person name="Zeng X."/>
            <person name="Gao L."/>
            <person name="Bartlett D.H."/>
            <person name="Yu J."/>
            <person name="Hu S."/>
            <person name="Xiao X."/>
        </authorList>
    </citation>
    <scope>NUCLEOTIDE SEQUENCE [LARGE SCALE GENOMIC DNA]</scope>
    <source>
        <strain evidence="3">WP3 / JCM 13877</strain>
    </source>
</reference>
<evidence type="ECO:0000259" key="1">
    <source>
        <dbReference type="Pfam" id="PF00144"/>
    </source>
</evidence>
<dbReference type="SUPFAM" id="SSF56601">
    <property type="entry name" value="beta-lactamase/transpeptidase-like"/>
    <property type="match status" value="1"/>
</dbReference>
<dbReference type="InterPro" id="IPR012338">
    <property type="entry name" value="Beta-lactam/transpept-like"/>
</dbReference>
<dbReference type="Pfam" id="PF00144">
    <property type="entry name" value="Beta-lactamase"/>
    <property type="match status" value="1"/>
</dbReference>
<accession>B8CPP0</accession>
<dbReference type="Proteomes" id="UP000000753">
    <property type="component" value="Chromosome"/>
</dbReference>
<keyword evidence="2" id="KW-0378">Hydrolase</keyword>
<dbReference type="InterPro" id="IPR001466">
    <property type="entry name" value="Beta-lactam-related"/>
</dbReference>
<dbReference type="KEGG" id="swp:swp_2890"/>
<gene>
    <name evidence="2" type="ordered locus">swp_2890</name>
</gene>
<evidence type="ECO:0000313" key="2">
    <source>
        <dbReference type="EMBL" id="ACJ29616.1"/>
    </source>
</evidence>
<dbReference type="eggNOG" id="COG1680">
    <property type="taxonomic scope" value="Bacteria"/>
</dbReference>